<comment type="pathway">
    <text evidence="4">Glycan metabolism; pectin degradation; 2-dehydro-3-deoxy-D-gluconate from pectin: step 1/5.</text>
</comment>
<gene>
    <name evidence="6" type="ORF">GCM10011507_02510</name>
</gene>
<reference evidence="6" key="2">
    <citation type="submission" date="2020-09" db="EMBL/GenBank/DDBJ databases">
        <authorList>
            <person name="Sun Q."/>
            <person name="Zhou Y."/>
        </authorList>
    </citation>
    <scope>NUCLEOTIDE SEQUENCE</scope>
    <source>
        <strain evidence="6">CGMCC 1.15447</strain>
    </source>
</reference>
<comment type="catalytic activity">
    <reaction evidence="4">
        <text>[(1-&gt;4)-alpha-D-galacturonosyl methyl ester](n) + n H2O = [(1-&gt;4)-alpha-D-galacturonosyl](n) + n methanol + n H(+)</text>
        <dbReference type="Rhea" id="RHEA:22380"/>
        <dbReference type="Rhea" id="RHEA-COMP:14570"/>
        <dbReference type="Rhea" id="RHEA-COMP:14573"/>
        <dbReference type="ChEBI" id="CHEBI:15377"/>
        <dbReference type="ChEBI" id="CHEBI:15378"/>
        <dbReference type="ChEBI" id="CHEBI:17790"/>
        <dbReference type="ChEBI" id="CHEBI:140522"/>
        <dbReference type="ChEBI" id="CHEBI:140523"/>
        <dbReference type="EC" id="3.1.1.11"/>
    </reaction>
</comment>
<evidence type="ECO:0000256" key="1">
    <source>
        <dbReference type="ARBA" id="ARBA00008891"/>
    </source>
</evidence>
<dbReference type="GO" id="GO:0030599">
    <property type="term" value="F:pectinesterase activity"/>
    <property type="evidence" value="ECO:0007669"/>
    <property type="project" value="UniProtKB-UniRule"/>
</dbReference>
<evidence type="ECO:0000313" key="6">
    <source>
        <dbReference type="EMBL" id="GGA54717.1"/>
    </source>
</evidence>
<comment type="similarity">
    <text evidence="1">Belongs to the pectinesterase family.</text>
</comment>
<evidence type="ECO:0000259" key="5">
    <source>
        <dbReference type="Pfam" id="PF01095"/>
    </source>
</evidence>
<reference evidence="6" key="1">
    <citation type="journal article" date="2014" name="Int. J. Syst. Evol. Microbiol.">
        <title>Complete genome sequence of Corynebacterium casei LMG S-19264T (=DSM 44701T), isolated from a smear-ripened cheese.</title>
        <authorList>
            <consortium name="US DOE Joint Genome Institute (JGI-PGF)"/>
            <person name="Walter F."/>
            <person name="Albersmeier A."/>
            <person name="Kalinowski J."/>
            <person name="Ruckert C."/>
        </authorList>
    </citation>
    <scope>NUCLEOTIDE SEQUENCE</scope>
    <source>
        <strain evidence="6">CGMCC 1.15447</strain>
    </source>
</reference>
<dbReference type="AlphaFoldDB" id="A0A916VZT0"/>
<dbReference type="PANTHER" id="PTHR31321">
    <property type="entry name" value="ACYL-COA THIOESTER HYDROLASE YBHC-RELATED"/>
    <property type="match status" value="1"/>
</dbReference>
<organism evidence="6 7">
    <name type="scientific">Edaphobacter acidisoli</name>
    <dbReference type="NCBI Taxonomy" id="2040573"/>
    <lineage>
        <taxon>Bacteria</taxon>
        <taxon>Pseudomonadati</taxon>
        <taxon>Acidobacteriota</taxon>
        <taxon>Terriglobia</taxon>
        <taxon>Terriglobales</taxon>
        <taxon>Acidobacteriaceae</taxon>
        <taxon>Edaphobacter</taxon>
    </lineage>
</organism>
<dbReference type="PROSITE" id="PS00800">
    <property type="entry name" value="PECTINESTERASE_1"/>
    <property type="match status" value="1"/>
</dbReference>
<evidence type="ECO:0000313" key="7">
    <source>
        <dbReference type="Proteomes" id="UP000648801"/>
    </source>
</evidence>
<protein>
    <recommendedName>
        <fullName evidence="4">Pectinesterase</fullName>
        <ecNumber evidence="4">3.1.1.11</ecNumber>
    </recommendedName>
</protein>
<comment type="caution">
    <text evidence="6">The sequence shown here is derived from an EMBL/GenBank/DDBJ whole genome shotgun (WGS) entry which is preliminary data.</text>
</comment>
<proteinExistence type="inferred from homology"/>
<dbReference type="GO" id="GO:0042545">
    <property type="term" value="P:cell wall modification"/>
    <property type="evidence" value="ECO:0007669"/>
    <property type="project" value="UniProtKB-UniRule"/>
</dbReference>
<dbReference type="Proteomes" id="UP000648801">
    <property type="component" value="Unassembled WGS sequence"/>
</dbReference>
<dbReference type="GO" id="GO:0009279">
    <property type="term" value="C:cell outer membrane"/>
    <property type="evidence" value="ECO:0007669"/>
    <property type="project" value="TreeGrafter"/>
</dbReference>
<feature type="domain" description="Pectinesterase catalytic" evidence="5">
    <location>
        <begin position="25"/>
        <end position="322"/>
    </location>
</feature>
<dbReference type="PANTHER" id="PTHR31321:SF57">
    <property type="entry name" value="PECTINESTERASE 53-RELATED"/>
    <property type="match status" value="1"/>
</dbReference>
<dbReference type="Pfam" id="PF01095">
    <property type="entry name" value="Pectinesterase"/>
    <property type="match status" value="1"/>
</dbReference>
<sequence>MRLEVAGLAFLVVCGVAGAQMKTITVGAKGADFTTIQAAVDAAPATGAVIRIEPGVYREVVHVDQSHIQFRGQTDDPSKVELVYGNSAASTCGTSCSATLFVTGTDFIATDMTIANDYSKTSDVPSQAVALSVRGDRAVFRHVRLLGAQDTLYAASGHCMNGAVNCTISRQYYADCYIEGHVDFIFGDAKAVFDHCEIHSIPHIAGGYLTAQSNTRPGQDSGYVFNHCKLTADEGAGNVYLGRPWRDYATVVYLNTWMGKQIMPAGWSDWKSAPAPRLPMTTYAEFNSTGPGADAKDREPYAKQLTAAEAAKYETKAYMAGNDGWNPEAVK</sequence>
<keyword evidence="7" id="KW-1185">Reference proteome</keyword>
<dbReference type="SUPFAM" id="SSF51126">
    <property type="entry name" value="Pectin lyase-like"/>
    <property type="match status" value="1"/>
</dbReference>
<evidence type="ECO:0000256" key="2">
    <source>
        <dbReference type="ARBA" id="ARBA00022801"/>
    </source>
</evidence>
<dbReference type="InterPro" id="IPR018040">
    <property type="entry name" value="Pectinesterase_Tyr_AS"/>
</dbReference>
<evidence type="ECO:0000256" key="4">
    <source>
        <dbReference type="RuleBase" id="RU000589"/>
    </source>
</evidence>
<dbReference type="InterPro" id="IPR000070">
    <property type="entry name" value="Pectinesterase_cat"/>
</dbReference>
<keyword evidence="3 4" id="KW-0063">Aspartyl esterase</keyword>
<dbReference type="EMBL" id="BMJB01000001">
    <property type="protein sequence ID" value="GGA54717.1"/>
    <property type="molecule type" value="Genomic_DNA"/>
</dbReference>
<dbReference type="RefSeq" id="WP_229668602.1">
    <property type="nucleotide sequence ID" value="NZ_BMJB01000001.1"/>
</dbReference>
<keyword evidence="2 4" id="KW-0378">Hydrolase</keyword>
<evidence type="ECO:0000256" key="3">
    <source>
        <dbReference type="ARBA" id="ARBA00023085"/>
    </source>
</evidence>
<dbReference type="Gene3D" id="2.160.20.10">
    <property type="entry name" value="Single-stranded right-handed beta-helix, Pectin lyase-like"/>
    <property type="match status" value="1"/>
</dbReference>
<dbReference type="InterPro" id="IPR012334">
    <property type="entry name" value="Pectin_lyas_fold"/>
</dbReference>
<name>A0A916VZT0_9BACT</name>
<dbReference type="InterPro" id="IPR011050">
    <property type="entry name" value="Pectin_lyase_fold/virulence"/>
</dbReference>
<accession>A0A916VZT0</accession>
<dbReference type="GO" id="GO:0045490">
    <property type="term" value="P:pectin catabolic process"/>
    <property type="evidence" value="ECO:0007669"/>
    <property type="project" value="UniProtKB-UniRule"/>
</dbReference>
<dbReference type="EC" id="3.1.1.11" evidence="4"/>